<dbReference type="InterPro" id="IPR005706">
    <property type="entry name" value="Ribosomal_uS2_bac/mit/plastid"/>
</dbReference>
<dbReference type="HAMAP" id="MF_00291_B">
    <property type="entry name" value="Ribosomal_uS2_B"/>
    <property type="match status" value="1"/>
</dbReference>
<accession>A0A2M7BV51</accession>
<evidence type="ECO:0000313" key="7">
    <source>
        <dbReference type="EMBL" id="PIV10444.1"/>
    </source>
</evidence>
<dbReference type="InterPro" id="IPR023591">
    <property type="entry name" value="Ribosomal_uS2_flav_dom_sf"/>
</dbReference>
<dbReference type="InterPro" id="IPR001865">
    <property type="entry name" value="Ribosomal_uS2"/>
</dbReference>
<dbReference type="PROSITE" id="PS00962">
    <property type="entry name" value="RIBOSOMAL_S2_1"/>
    <property type="match status" value="1"/>
</dbReference>
<comment type="caution">
    <text evidence="7">The sequence shown here is derived from an EMBL/GenBank/DDBJ whole genome shotgun (WGS) entry which is preliminary data.</text>
</comment>
<dbReference type="Gene3D" id="1.10.287.610">
    <property type="entry name" value="Helix hairpin bin"/>
    <property type="match status" value="1"/>
</dbReference>
<keyword evidence="3 5" id="KW-0687">Ribonucleoprotein</keyword>
<evidence type="ECO:0000256" key="5">
    <source>
        <dbReference type="HAMAP-Rule" id="MF_00291"/>
    </source>
</evidence>
<evidence type="ECO:0000313" key="8">
    <source>
        <dbReference type="Proteomes" id="UP000229894"/>
    </source>
</evidence>
<dbReference type="GO" id="GO:0022627">
    <property type="term" value="C:cytosolic small ribosomal subunit"/>
    <property type="evidence" value="ECO:0007669"/>
    <property type="project" value="TreeGrafter"/>
</dbReference>
<dbReference type="EMBL" id="PEUX01000010">
    <property type="protein sequence ID" value="PIV10444.1"/>
    <property type="molecule type" value="Genomic_DNA"/>
</dbReference>
<dbReference type="AlphaFoldDB" id="A0A2M7BV51"/>
<dbReference type="SUPFAM" id="SSF52313">
    <property type="entry name" value="Ribosomal protein S2"/>
    <property type="match status" value="1"/>
</dbReference>
<dbReference type="PANTHER" id="PTHR12534:SF0">
    <property type="entry name" value="SMALL RIBOSOMAL SUBUNIT PROTEIN US2M"/>
    <property type="match status" value="1"/>
</dbReference>
<protein>
    <recommendedName>
        <fullName evidence="4 5">Small ribosomal subunit protein uS2</fullName>
    </recommendedName>
</protein>
<dbReference type="NCBIfam" id="TIGR01011">
    <property type="entry name" value="rpsB_bact"/>
    <property type="match status" value="1"/>
</dbReference>
<evidence type="ECO:0000256" key="2">
    <source>
        <dbReference type="ARBA" id="ARBA00022980"/>
    </source>
</evidence>
<dbReference type="Gene3D" id="3.40.50.10490">
    <property type="entry name" value="Glucose-6-phosphate isomerase like protein, domain 1"/>
    <property type="match status" value="1"/>
</dbReference>
<organism evidence="7 8">
    <name type="scientific">Candidatus Portnoybacteria bacterium CG03_land_8_20_14_0_80_41_10</name>
    <dbReference type="NCBI Taxonomy" id="1974808"/>
    <lineage>
        <taxon>Bacteria</taxon>
        <taxon>Candidatus Portnoyibacteriota</taxon>
    </lineage>
</organism>
<name>A0A2M7BV51_9BACT</name>
<dbReference type="Proteomes" id="UP000229894">
    <property type="component" value="Unassembled WGS sequence"/>
</dbReference>
<sequence>MLKKETKKLNKEITKSSSLPKEKQAAFSEKSTGRDIEKLLPNLKEMLKAGVHFGHRTSKWNVRMAPYIFNIRNNVHIIDLEKARQKLAEALKFIQEVKKKKGVILFVGTKVSAKEIVRQTAEKCRMPYVNGRWLGGTLTNFKAISQRLEYFRNLEDKKSKGELKKYTKKEQHDFDVELQKLKSQFGGIKKLIKLPEALLVVDAQKEKLAVKEARMKEIPIIGLCDTNADPTLIDYPIPTNDDAITSLKLILGTVIKALK</sequence>
<feature type="compositionally biased region" description="Basic and acidic residues" evidence="6">
    <location>
        <begin position="7"/>
        <end position="24"/>
    </location>
</feature>
<dbReference type="InterPro" id="IPR018130">
    <property type="entry name" value="Ribosomal_uS2_CS"/>
</dbReference>
<dbReference type="PRINTS" id="PR00395">
    <property type="entry name" value="RIBOSOMALS2"/>
</dbReference>
<feature type="region of interest" description="Disordered" evidence="6">
    <location>
        <begin position="1"/>
        <end position="30"/>
    </location>
</feature>
<dbReference type="PANTHER" id="PTHR12534">
    <property type="entry name" value="30S RIBOSOMAL PROTEIN S2 PROKARYOTIC AND ORGANELLAR"/>
    <property type="match status" value="1"/>
</dbReference>
<dbReference type="GO" id="GO:0006412">
    <property type="term" value="P:translation"/>
    <property type="evidence" value="ECO:0007669"/>
    <property type="project" value="UniProtKB-UniRule"/>
</dbReference>
<reference evidence="8" key="1">
    <citation type="submission" date="2017-09" db="EMBL/GenBank/DDBJ databases">
        <title>Depth-based differentiation of microbial function through sediment-hosted aquifers and enrichment of novel symbionts in the deep terrestrial subsurface.</title>
        <authorList>
            <person name="Probst A.J."/>
            <person name="Ladd B."/>
            <person name="Jarett J.K."/>
            <person name="Geller-Mcgrath D.E."/>
            <person name="Sieber C.M.K."/>
            <person name="Emerson J.B."/>
            <person name="Anantharaman K."/>
            <person name="Thomas B.C."/>
            <person name="Malmstrom R."/>
            <person name="Stieglmeier M."/>
            <person name="Klingl A."/>
            <person name="Woyke T."/>
            <person name="Ryan C.M."/>
            <person name="Banfield J.F."/>
        </authorList>
    </citation>
    <scope>NUCLEOTIDE SEQUENCE [LARGE SCALE GENOMIC DNA]</scope>
</reference>
<dbReference type="GO" id="GO:0003735">
    <property type="term" value="F:structural constituent of ribosome"/>
    <property type="evidence" value="ECO:0007669"/>
    <property type="project" value="InterPro"/>
</dbReference>
<evidence type="ECO:0000256" key="4">
    <source>
        <dbReference type="ARBA" id="ARBA00035256"/>
    </source>
</evidence>
<evidence type="ECO:0000256" key="3">
    <source>
        <dbReference type="ARBA" id="ARBA00023274"/>
    </source>
</evidence>
<keyword evidence="2 5" id="KW-0689">Ribosomal protein</keyword>
<dbReference type="CDD" id="cd01425">
    <property type="entry name" value="RPS2"/>
    <property type="match status" value="1"/>
</dbReference>
<proteinExistence type="inferred from homology"/>
<evidence type="ECO:0000256" key="6">
    <source>
        <dbReference type="SAM" id="MobiDB-lite"/>
    </source>
</evidence>
<comment type="similarity">
    <text evidence="1 5">Belongs to the universal ribosomal protein uS2 family.</text>
</comment>
<dbReference type="Pfam" id="PF00318">
    <property type="entry name" value="Ribosomal_S2"/>
    <property type="match status" value="1"/>
</dbReference>
<evidence type="ECO:0000256" key="1">
    <source>
        <dbReference type="ARBA" id="ARBA00006242"/>
    </source>
</evidence>
<gene>
    <name evidence="5 7" type="primary">rpsB</name>
    <name evidence="7" type="ORF">COS49_00460</name>
</gene>